<evidence type="ECO:0000256" key="1">
    <source>
        <dbReference type="ARBA" id="ARBA00004434"/>
    </source>
</evidence>
<evidence type="ECO:0000256" key="9">
    <source>
        <dbReference type="ARBA" id="ARBA00023136"/>
    </source>
</evidence>
<dbReference type="Proteomes" id="UP001149163">
    <property type="component" value="Unassembled WGS sequence"/>
</dbReference>
<keyword evidence="3 11" id="KW-0645">Protease</keyword>
<dbReference type="EC" id="3.4.21.-" evidence="11"/>
<dbReference type="InterPro" id="IPR037730">
    <property type="entry name" value="IMP2"/>
</dbReference>
<dbReference type="GO" id="GO:0006465">
    <property type="term" value="P:signal peptide processing"/>
    <property type="evidence" value="ECO:0007669"/>
    <property type="project" value="InterPro"/>
</dbReference>
<dbReference type="GO" id="GO:0006627">
    <property type="term" value="P:protein processing involved in protein targeting to mitochondrion"/>
    <property type="evidence" value="ECO:0007669"/>
    <property type="project" value="InterPro"/>
</dbReference>
<dbReference type="CDD" id="cd06530">
    <property type="entry name" value="S26_SPase_I"/>
    <property type="match status" value="1"/>
</dbReference>
<keyword evidence="5 11" id="KW-0999">Mitochondrion inner membrane</keyword>
<sequence>MPHHDRKAPGSNLRALNPTEAKTLSRSGKLPPKKAPAPPLEPVPAPAPVPETPGPSLARKGPFQSFFSNFRQRYAALPRPVRLMCRGARVLVPLIPISLFFSEHVMQIMWVKGPSMTPYLNEDYDQMHTKSDMVLVNMWSLHRILPWKRQTRLERGMVVTFRSPANSSHIAIKRVVGLPGDRITTREPCLKSTQIVPFNHVWLEGDAADPRRSLDSNTYGPVSISLITGRVVGVLGPRMRWLDWTQWESGKVEDAGLDSRLGENYRQSVRDRVLKEAVKLERPADF</sequence>
<dbReference type="InterPro" id="IPR036286">
    <property type="entry name" value="LexA/Signal_pep-like_sf"/>
</dbReference>
<dbReference type="OrthoDB" id="9996127at2759"/>
<keyword evidence="8 11" id="KW-0496">Mitochondrion</keyword>
<dbReference type="GeneID" id="81431232"/>
<keyword evidence="6 11" id="KW-0378">Hydrolase</keyword>
<evidence type="ECO:0000313" key="14">
    <source>
        <dbReference type="EMBL" id="KAJ5153454.1"/>
    </source>
</evidence>
<dbReference type="PANTHER" id="PTHR46041">
    <property type="entry name" value="MITOCHONDRIAL INNER MEMBRANE PROTEASE SUBUNIT 2"/>
    <property type="match status" value="1"/>
</dbReference>
<dbReference type="GO" id="GO:0042720">
    <property type="term" value="C:mitochondrial inner membrane peptidase complex"/>
    <property type="evidence" value="ECO:0007669"/>
    <property type="project" value="InterPro"/>
</dbReference>
<evidence type="ECO:0000256" key="3">
    <source>
        <dbReference type="ARBA" id="ARBA00022670"/>
    </source>
</evidence>
<dbReference type="NCBIfam" id="TIGR02227">
    <property type="entry name" value="sigpep_I_bact"/>
    <property type="match status" value="1"/>
</dbReference>
<evidence type="ECO:0000256" key="6">
    <source>
        <dbReference type="ARBA" id="ARBA00022801"/>
    </source>
</evidence>
<evidence type="ECO:0000256" key="5">
    <source>
        <dbReference type="ARBA" id="ARBA00022792"/>
    </source>
</evidence>
<comment type="subcellular location">
    <subcellularLocation>
        <location evidence="1">Mitochondrion inner membrane</location>
        <topology evidence="1">Single-pass membrane protein</topology>
    </subcellularLocation>
</comment>
<keyword evidence="15" id="KW-1185">Reference proteome</keyword>
<proteinExistence type="inferred from homology"/>
<feature type="active site" evidence="10">
    <location>
        <position position="173"/>
    </location>
</feature>
<name>A0A9W9HRC0_9EURO</name>
<feature type="domain" description="Peptidase S26" evidence="13">
    <location>
        <begin position="89"/>
        <end position="187"/>
    </location>
</feature>
<dbReference type="FunFam" id="2.10.109.10:FF:000023">
    <property type="entry name" value="Mitochondrial inner membrane protease subunit 2"/>
    <property type="match status" value="1"/>
</dbReference>
<accession>A0A9W9HRC0</accession>
<evidence type="ECO:0000313" key="15">
    <source>
        <dbReference type="Proteomes" id="UP001149163"/>
    </source>
</evidence>
<keyword evidence="9" id="KW-0472">Membrane</keyword>
<dbReference type="PANTHER" id="PTHR46041:SF2">
    <property type="entry name" value="MITOCHONDRIAL INNER MEMBRANE PROTEASE SUBUNIT 2"/>
    <property type="match status" value="1"/>
</dbReference>
<dbReference type="PRINTS" id="PR00727">
    <property type="entry name" value="LEADERPTASE"/>
</dbReference>
<evidence type="ECO:0000259" key="13">
    <source>
        <dbReference type="Pfam" id="PF10502"/>
    </source>
</evidence>
<keyword evidence="4" id="KW-0812">Transmembrane</keyword>
<feature type="active site" evidence="10">
    <location>
        <position position="115"/>
    </location>
</feature>
<dbReference type="SUPFAM" id="SSF51306">
    <property type="entry name" value="LexA/Signal peptidase"/>
    <property type="match status" value="1"/>
</dbReference>
<comment type="similarity">
    <text evidence="2">Belongs to the peptidase S26 family. IMP2 subfamily.</text>
</comment>
<reference evidence="14" key="2">
    <citation type="journal article" date="2023" name="IMA Fungus">
        <title>Comparative genomic study of the Penicillium genus elucidates a diverse pangenome and 15 lateral gene transfer events.</title>
        <authorList>
            <person name="Petersen C."/>
            <person name="Sorensen T."/>
            <person name="Nielsen M.R."/>
            <person name="Sondergaard T.E."/>
            <person name="Sorensen J.L."/>
            <person name="Fitzpatrick D.A."/>
            <person name="Frisvad J.C."/>
            <person name="Nielsen K.L."/>
        </authorList>
    </citation>
    <scope>NUCLEOTIDE SEQUENCE</scope>
    <source>
        <strain evidence="14">IBT 26290</strain>
    </source>
</reference>
<dbReference type="Gene3D" id="2.10.109.10">
    <property type="entry name" value="Umud Fragment, subunit A"/>
    <property type="match status" value="1"/>
</dbReference>
<dbReference type="Pfam" id="PF10502">
    <property type="entry name" value="Peptidase_S26"/>
    <property type="match status" value="1"/>
</dbReference>
<comment type="caution">
    <text evidence="14">The sequence shown here is derived from an EMBL/GenBank/DDBJ whole genome shotgun (WGS) entry which is preliminary data.</text>
</comment>
<dbReference type="InterPro" id="IPR000223">
    <property type="entry name" value="Pept_S26A_signal_pept_1"/>
</dbReference>
<evidence type="ECO:0000256" key="11">
    <source>
        <dbReference type="RuleBase" id="RU362041"/>
    </source>
</evidence>
<dbReference type="RefSeq" id="XP_056539762.1">
    <property type="nucleotide sequence ID" value="XM_056692056.1"/>
</dbReference>
<keyword evidence="7" id="KW-1133">Transmembrane helix</keyword>
<feature type="compositionally biased region" description="Pro residues" evidence="12">
    <location>
        <begin position="33"/>
        <end position="53"/>
    </location>
</feature>
<evidence type="ECO:0000256" key="10">
    <source>
        <dbReference type="PIRSR" id="PIRSR600223-1"/>
    </source>
</evidence>
<organism evidence="14 15">
    <name type="scientific">Penicillium canariense</name>
    <dbReference type="NCBI Taxonomy" id="189055"/>
    <lineage>
        <taxon>Eukaryota</taxon>
        <taxon>Fungi</taxon>
        <taxon>Dikarya</taxon>
        <taxon>Ascomycota</taxon>
        <taxon>Pezizomycotina</taxon>
        <taxon>Eurotiomycetes</taxon>
        <taxon>Eurotiomycetidae</taxon>
        <taxon>Eurotiales</taxon>
        <taxon>Aspergillaceae</taxon>
        <taxon>Penicillium</taxon>
    </lineage>
</organism>
<evidence type="ECO:0000256" key="4">
    <source>
        <dbReference type="ARBA" id="ARBA00022692"/>
    </source>
</evidence>
<protein>
    <recommendedName>
        <fullName evidence="11">Mitochondrial inner membrane protease subunit</fullName>
        <ecNumber evidence="11">3.4.21.-</ecNumber>
    </recommendedName>
</protein>
<gene>
    <name evidence="14" type="ORF">N7482_009932</name>
</gene>
<reference evidence="14" key="1">
    <citation type="submission" date="2022-11" db="EMBL/GenBank/DDBJ databases">
        <authorList>
            <person name="Petersen C."/>
        </authorList>
    </citation>
    <scope>NUCLEOTIDE SEQUENCE</scope>
    <source>
        <strain evidence="14">IBT 26290</strain>
    </source>
</reference>
<dbReference type="InterPro" id="IPR019533">
    <property type="entry name" value="Peptidase_S26"/>
</dbReference>
<evidence type="ECO:0000256" key="8">
    <source>
        <dbReference type="ARBA" id="ARBA00023128"/>
    </source>
</evidence>
<dbReference type="GO" id="GO:0004252">
    <property type="term" value="F:serine-type endopeptidase activity"/>
    <property type="evidence" value="ECO:0007669"/>
    <property type="project" value="InterPro"/>
</dbReference>
<evidence type="ECO:0000256" key="12">
    <source>
        <dbReference type="SAM" id="MobiDB-lite"/>
    </source>
</evidence>
<dbReference type="AlphaFoldDB" id="A0A9W9HRC0"/>
<evidence type="ECO:0000256" key="2">
    <source>
        <dbReference type="ARBA" id="ARBA00007066"/>
    </source>
</evidence>
<dbReference type="EMBL" id="JAPQKN010000007">
    <property type="protein sequence ID" value="KAJ5153454.1"/>
    <property type="molecule type" value="Genomic_DNA"/>
</dbReference>
<evidence type="ECO:0000256" key="7">
    <source>
        <dbReference type="ARBA" id="ARBA00022989"/>
    </source>
</evidence>
<feature type="region of interest" description="Disordered" evidence="12">
    <location>
        <begin position="1"/>
        <end position="58"/>
    </location>
</feature>